<dbReference type="GO" id="GO:0006567">
    <property type="term" value="P:L-threonine catabolic process"/>
    <property type="evidence" value="ECO:0007669"/>
    <property type="project" value="TreeGrafter"/>
</dbReference>
<dbReference type="OrthoDB" id="9811476at2"/>
<evidence type="ECO:0000313" key="5">
    <source>
        <dbReference type="EMBL" id="PJI92224.1"/>
    </source>
</evidence>
<dbReference type="GO" id="GO:0003941">
    <property type="term" value="F:L-serine ammonia-lyase activity"/>
    <property type="evidence" value="ECO:0007669"/>
    <property type="project" value="TreeGrafter"/>
</dbReference>
<dbReference type="InterPro" id="IPR000634">
    <property type="entry name" value="Ser/Thr_deHydtase_PyrdxlP-BS"/>
</dbReference>
<comment type="caution">
    <text evidence="5">The sequence shown here is derived from an EMBL/GenBank/DDBJ whole genome shotgun (WGS) entry which is preliminary data.</text>
</comment>
<dbReference type="AlphaFoldDB" id="A0A2M8WMS0"/>
<evidence type="ECO:0000256" key="2">
    <source>
        <dbReference type="ARBA" id="ARBA00022898"/>
    </source>
</evidence>
<dbReference type="GO" id="GO:0030170">
    <property type="term" value="F:pyridoxal phosphate binding"/>
    <property type="evidence" value="ECO:0007669"/>
    <property type="project" value="InterPro"/>
</dbReference>
<keyword evidence="6" id="KW-1185">Reference proteome</keyword>
<reference evidence="5 6" key="1">
    <citation type="submission" date="2017-11" db="EMBL/GenBank/DDBJ databases">
        <title>Genomic Encyclopedia of Archaeal and Bacterial Type Strains, Phase II (KMG-II): From Individual Species to Whole Genera.</title>
        <authorList>
            <person name="Goeker M."/>
        </authorList>
    </citation>
    <scope>NUCLEOTIDE SEQUENCE [LARGE SCALE GENOMIC DNA]</scope>
    <source>
        <strain evidence="5 6">DSM 29128</strain>
    </source>
</reference>
<evidence type="ECO:0000256" key="1">
    <source>
        <dbReference type="ARBA" id="ARBA00001933"/>
    </source>
</evidence>
<dbReference type="RefSeq" id="WP_100368013.1">
    <property type="nucleotide sequence ID" value="NZ_PGTY01000001.1"/>
</dbReference>
<keyword evidence="2" id="KW-0663">Pyridoxal phosphate</keyword>
<dbReference type="InterPro" id="IPR050147">
    <property type="entry name" value="Ser/Thr_Dehydratase"/>
</dbReference>
<dbReference type="GO" id="GO:0006565">
    <property type="term" value="P:L-serine catabolic process"/>
    <property type="evidence" value="ECO:0007669"/>
    <property type="project" value="TreeGrafter"/>
</dbReference>
<proteinExistence type="predicted"/>
<dbReference type="EMBL" id="PGTY01000001">
    <property type="protein sequence ID" value="PJI92224.1"/>
    <property type="molecule type" value="Genomic_DNA"/>
</dbReference>
<evidence type="ECO:0000259" key="4">
    <source>
        <dbReference type="Pfam" id="PF00291"/>
    </source>
</evidence>
<dbReference type="Proteomes" id="UP000228531">
    <property type="component" value="Unassembled WGS sequence"/>
</dbReference>
<dbReference type="PROSITE" id="PS00165">
    <property type="entry name" value="DEHYDRATASE_SER_THR"/>
    <property type="match status" value="1"/>
</dbReference>
<feature type="domain" description="Tryptophan synthase beta chain-like PALP" evidence="4">
    <location>
        <begin position="23"/>
        <end position="308"/>
    </location>
</feature>
<keyword evidence="3" id="KW-0456">Lyase</keyword>
<dbReference type="GO" id="GO:0004794">
    <property type="term" value="F:threonine deaminase activity"/>
    <property type="evidence" value="ECO:0007669"/>
    <property type="project" value="TreeGrafter"/>
</dbReference>
<dbReference type="Pfam" id="PF00291">
    <property type="entry name" value="PALP"/>
    <property type="match status" value="1"/>
</dbReference>
<accession>A0A2M8WMS0</accession>
<dbReference type="SUPFAM" id="SSF53686">
    <property type="entry name" value="Tryptophan synthase beta subunit-like PLP-dependent enzymes"/>
    <property type="match status" value="1"/>
</dbReference>
<evidence type="ECO:0000313" key="6">
    <source>
        <dbReference type="Proteomes" id="UP000228531"/>
    </source>
</evidence>
<dbReference type="InterPro" id="IPR001926">
    <property type="entry name" value="TrpB-like_PALP"/>
</dbReference>
<organism evidence="5 6">
    <name type="scientific">Yoonia maricola</name>
    <dbReference type="NCBI Taxonomy" id="420999"/>
    <lineage>
        <taxon>Bacteria</taxon>
        <taxon>Pseudomonadati</taxon>
        <taxon>Pseudomonadota</taxon>
        <taxon>Alphaproteobacteria</taxon>
        <taxon>Rhodobacterales</taxon>
        <taxon>Paracoccaceae</taxon>
        <taxon>Yoonia</taxon>
    </lineage>
</organism>
<sequence length="323" mass="33463">MTGPSLDEIIAAKAEVQADLIETPVLPLTAARWDGVLPQCAGVTVKLELFQQTGAFKARGALLGIRRLTADQRAAGVVAASGGNHALGVSWAARAAGVDALITMPKATDPARIAGCEALGATVTLHDDMAAAFAAMNAAAESGRSLMHPFEAEHMVLGAATCGYEYARQVPQIQTYVIPIGGGGMISGMACAIKQMNPDARVIGVEPFGADSMSQSFVAGEPVRIEKVTTIADSLGAPLAMPLTYGVARAHVDRIVKIDDREMLAAMDIYQNLLRITAEPACAASLAAIVGPLKDDLAGQHVGIIACGSNISLTRYAELMSAL</sequence>
<dbReference type="Gene3D" id="3.40.50.1100">
    <property type="match status" value="2"/>
</dbReference>
<dbReference type="PANTHER" id="PTHR48078">
    <property type="entry name" value="THREONINE DEHYDRATASE, MITOCHONDRIAL-RELATED"/>
    <property type="match status" value="1"/>
</dbReference>
<name>A0A2M8WMS0_9RHOB</name>
<protein>
    <submittedName>
        <fullName evidence="5">Threonine dehydratase</fullName>
    </submittedName>
</protein>
<evidence type="ECO:0000256" key="3">
    <source>
        <dbReference type="ARBA" id="ARBA00023239"/>
    </source>
</evidence>
<dbReference type="GO" id="GO:0009097">
    <property type="term" value="P:isoleucine biosynthetic process"/>
    <property type="evidence" value="ECO:0007669"/>
    <property type="project" value="TreeGrafter"/>
</dbReference>
<comment type="cofactor">
    <cofactor evidence="1">
        <name>pyridoxal 5'-phosphate</name>
        <dbReference type="ChEBI" id="CHEBI:597326"/>
    </cofactor>
</comment>
<dbReference type="InterPro" id="IPR036052">
    <property type="entry name" value="TrpB-like_PALP_sf"/>
</dbReference>
<dbReference type="PANTHER" id="PTHR48078:SF6">
    <property type="entry name" value="L-THREONINE DEHYDRATASE CATABOLIC TDCB"/>
    <property type="match status" value="1"/>
</dbReference>
<gene>
    <name evidence="5" type="ORF">BC777_1069</name>
</gene>